<feature type="transmembrane region" description="Helical" evidence="1">
    <location>
        <begin position="20"/>
        <end position="45"/>
    </location>
</feature>
<organism evidence="2 3">
    <name type="scientific">Actinoplanes palleronii</name>
    <dbReference type="NCBI Taxonomy" id="113570"/>
    <lineage>
        <taxon>Bacteria</taxon>
        <taxon>Bacillati</taxon>
        <taxon>Actinomycetota</taxon>
        <taxon>Actinomycetes</taxon>
        <taxon>Micromonosporales</taxon>
        <taxon>Micromonosporaceae</taxon>
        <taxon>Actinoplanes</taxon>
    </lineage>
</organism>
<keyword evidence="1" id="KW-0812">Transmembrane</keyword>
<evidence type="ECO:0000313" key="3">
    <source>
        <dbReference type="Proteomes" id="UP000624709"/>
    </source>
</evidence>
<evidence type="ECO:0000256" key="1">
    <source>
        <dbReference type="SAM" id="Phobius"/>
    </source>
</evidence>
<sequence length="564" mass="57610">MQRERALDSDGDEGFTLIEILVSLAILSVTLLASTPFFVSSLTYVNKQRTKQAAIQLADTAMEQVRGLKGSSLLSGHGQQAGEAQFAAAPAVVKPYLATMKVQHDEDDTTATTDGANAPLSTIAQVSTIEGTPFTRMIYVGACEVYLTGSTDCVYPLTVGAPADTTKILKFFRTVVLVSWPDNSCPGTTGNPANTCQYVITTLVSRASEPNFDIHRPSPTVLTSSLTFYKGVVTTAQLEARGGQLPNTWTLAKLPAGLSMTPAGVISGTPTTAGVTVTTTTVTDKLNRTDTEPITFTVVLPPTLTMPANAANHVGDAVSLQATAANGVAPYVYTGTALAPGLAVNPTTGAITGTPTTAGTYLTTVTVKDQNGVAGTGTYTHVVYPAVTLDLLADQAITLGSKVTFTANGGGGDGNYTYTATGLPAGVTINKSSGVINDKPTVSGRFLPTITVTDGIGGAGGSASQQIAVIVNTTTSLVFTAPVFTAADQSTVKGTAASLTLTTNGGLLGLSPVVTVTGLPAGLTYNTLTGVISGTPTTAGTYTVTATATTVTATSVLTLIWKIT</sequence>
<keyword evidence="1" id="KW-0472">Membrane</keyword>
<evidence type="ECO:0000313" key="2">
    <source>
        <dbReference type="EMBL" id="GIE73095.1"/>
    </source>
</evidence>
<dbReference type="InterPro" id="IPR015919">
    <property type="entry name" value="Cadherin-like_sf"/>
</dbReference>
<proteinExistence type="predicted"/>
<dbReference type="Pfam" id="PF05345">
    <property type="entry name" value="He_PIG"/>
    <property type="match status" value="4"/>
</dbReference>
<comment type="caution">
    <text evidence="2">The sequence shown here is derived from an EMBL/GenBank/DDBJ whole genome shotgun (WGS) entry which is preliminary data.</text>
</comment>
<dbReference type="InterPro" id="IPR012902">
    <property type="entry name" value="N_methyl_site"/>
</dbReference>
<keyword evidence="3" id="KW-1185">Reference proteome</keyword>
<evidence type="ECO:0008006" key="4">
    <source>
        <dbReference type="Google" id="ProtNLM"/>
    </source>
</evidence>
<reference evidence="2 3" key="1">
    <citation type="submission" date="2021-01" db="EMBL/GenBank/DDBJ databases">
        <title>Whole genome shotgun sequence of Actinoplanes palleronii NBRC 14916.</title>
        <authorList>
            <person name="Komaki H."/>
            <person name="Tamura T."/>
        </authorList>
    </citation>
    <scope>NUCLEOTIDE SEQUENCE [LARGE SCALE GENOMIC DNA]</scope>
    <source>
        <strain evidence="2 3">NBRC 14916</strain>
    </source>
</reference>
<dbReference type="InterPro" id="IPR013783">
    <property type="entry name" value="Ig-like_fold"/>
</dbReference>
<dbReference type="SUPFAM" id="SSF49313">
    <property type="entry name" value="Cadherin-like"/>
    <property type="match status" value="3"/>
</dbReference>
<dbReference type="Proteomes" id="UP000624709">
    <property type="component" value="Unassembled WGS sequence"/>
</dbReference>
<dbReference type="EMBL" id="BOMS01000164">
    <property type="protein sequence ID" value="GIE73095.1"/>
    <property type="molecule type" value="Genomic_DNA"/>
</dbReference>
<protein>
    <recommendedName>
        <fullName evidence="4">Prepilin-type N-terminal cleavage/methylation domain-containing protein</fullName>
    </recommendedName>
</protein>
<dbReference type="PROSITE" id="PS00409">
    <property type="entry name" value="PROKAR_NTER_METHYL"/>
    <property type="match status" value="1"/>
</dbReference>
<gene>
    <name evidence="2" type="ORF">Apa02nite_092030</name>
</gene>
<dbReference type="Pfam" id="PF07963">
    <property type="entry name" value="N_methyl"/>
    <property type="match status" value="1"/>
</dbReference>
<dbReference type="Gene3D" id="2.60.40.10">
    <property type="entry name" value="Immunoglobulins"/>
    <property type="match status" value="4"/>
</dbReference>
<dbReference type="NCBIfam" id="TIGR02532">
    <property type="entry name" value="IV_pilin_GFxxxE"/>
    <property type="match status" value="1"/>
</dbReference>
<keyword evidence="1" id="KW-1133">Transmembrane helix</keyword>
<name>A0ABQ4BR02_9ACTN</name>
<accession>A0ABQ4BR02</accession>